<proteinExistence type="predicted"/>
<reference evidence="1 2" key="1">
    <citation type="submission" date="2019-05" db="EMBL/GenBank/DDBJ databases">
        <title>The metagenome of a microbial culture collection derived from dairy environment covers the genomic content of the human microbiome.</title>
        <authorList>
            <person name="Roder T."/>
            <person name="Wuthrich D."/>
            <person name="Sattari Z."/>
            <person name="Von Ah U."/>
            <person name="Bar C."/>
            <person name="Ronchi F."/>
            <person name="Macpherson A.J."/>
            <person name="Ganal-Vonarburg S.C."/>
            <person name="Bruggmann R."/>
            <person name="Vergeres G."/>
        </authorList>
    </citation>
    <scope>NUCLEOTIDE SEQUENCE [LARGE SCALE GENOMIC DNA]</scope>
    <source>
        <strain evidence="1 2">FAM 24227</strain>
    </source>
</reference>
<comment type="caution">
    <text evidence="1">The sequence shown here is derived from an EMBL/GenBank/DDBJ whole genome shotgun (WGS) entry which is preliminary data.</text>
</comment>
<accession>A0A5R9EF11</accession>
<evidence type="ECO:0000313" key="1">
    <source>
        <dbReference type="EMBL" id="TLQ48942.1"/>
    </source>
</evidence>
<evidence type="ECO:0000313" key="2">
    <source>
        <dbReference type="Proteomes" id="UP000306420"/>
    </source>
</evidence>
<protein>
    <submittedName>
        <fullName evidence="1">Uncharacterized protein</fullName>
    </submittedName>
</protein>
<dbReference type="Proteomes" id="UP000306420">
    <property type="component" value="Unassembled WGS sequence"/>
</dbReference>
<dbReference type="EMBL" id="VBSP01000005">
    <property type="protein sequence ID" value="TLQ48942.1"/>
    <property type="molecule type" value="Genomic_DNA"/>
</dbReference>
<organism evidence="1 2">
    <name type="scientific">Ruoffia tabacinasalis</name>
    <dbReference type="NCBI Taxonomy" id="87458"/>
    <lineage>
        <taxon>Bacteria</taxon>
        <taxon>Bacillati</taxon>
        <taxon>Bacillota</taxon>
        <taxon>Bacilli</taxon>
        <taxon>Lactobacillales</taxon>
        <taxon>Aerococcaceae</taxon>
        <taxon>Ruoffia</taxon>
    </lineage>
</organism>
<gene>
    <name evidence="1" type="ORF">FEZ33_02575</name>
</gene>
<name>A0A5R9EF11_9LACT</name>
<dbReference type="AlphaFoldDB" id="A0A5R9EF11"/>
<sequence>MLFIRHFSEEDLNRYLDELEALDFFNWPSHQYSDLDSVSDILNFIVLDGSVNYIFGMPLQTEKMVATHKATEKLLQMSIGSETDFSDFDIISDYNELSFLTFNVEGTKNEYYDITIDMNHNVYYLEVSDSFGRLVAENKTGSLRTSTIKKLRKKLLKLDLLSWPIETEKVDMINPSKPFIQYSFEVLNS</sequence>
<dbReference type="RefSeq" id="WP_138403836.1">
    <property type="nucleotide sequence ID" value="NZ_VBSP01000005.1"/>
</dbReference>